<dbReference type="AlphaFoldDB" id="A0A1I4BTW2"/>
<proteinExistence type="predicted"/>
<dbReference type="EMBL" id="FOSN01000016">
    <property type="protein sequence ID" value="SFK71466.1"/>
    <property type="molecule type" value="Genomic_DNA"/>
</dbReference>
<evidence type="ECO:0000313" key="2">
    <source>
        <dbReference type="Proteomes" id="UP000198755"/>
    </source>
</evidence>
<keyword evidence="2" id="KW-1185">Reference proteome</keyword>
<organism evidence="1 2">
    <name type="scientific">Methylocapsa palsarum</name>
    <dbReference type="NCBI Taxonomy" id="1612308"/>
    <lineage>
        <taxon>Bacteria</taxon>
        <taxon>Pseudomonadati</taxon>
        <taxon>Pseudomonadota</taxon>
        <taxon>Alphaproteobacteria</taxon>
        <taxon>Hyphomicrobiales</taxon>
        <taxon>Beijerinckiaceae</taxon>
        <taxon>Methylocapsa</taxon>
    </lineage>
</organism>
<gene>
    <name evidence="1" type="ORF">SAMN05444581_11646</name>
</gene>
<name>A0A1I4BTW2_9HYPH</name>
<sequence>MGTFPGSRGPDAASVNSELAIQAAVMQLNDPRIYFIPLISGQDGAVITGTGSVTAPKNNGNGDYYISSDGTHPTQLGTDYEAGQFAARIKSIFVNRVY</sequence>
<reference evidence="1 2" key="1">
    <citation type="submission" date="2016-10" db="EMBL/GenBank/DDBJ databases">
        <authorList>
            <person name="de Groot N.N."/>
        </authorList>
    </citation>
    <scope>NUCLEOTIDE SEQUENCE [LARGE SCALE GENOMIC DNA]</scope>
    <source>
        <strain evidence="1 2">NE2</strain>
    </source>
</reference>
<dbReference type="STRING" id="1612308.SAMN05444581_11646"/>
<dbReference type="Proteomes" id="UP000198755">
    <property type="component" value="Unassembled WGS sequence"/>
</dbReference>
<accession>A0A1I4BTW2</accession>
<protein>
    <submittedName>
        <fullName evidence="1">Uncharacterized protein</fullName>
    </submittedName>
</protein>
<evidence type="ECO:0000313" key="1">
    <source>
        <dbReference type="EMBL" id="SFK71466.1"/>
    </source>
</evidence>